<feature type="domain" description="SCP" evidence="1">
    <location>
        <begin position="225"/>
        <end position="351"/>
    </location>
</feature>
<evidence type="ECO:0000259" key="1">
    <source>
        <dbReference type="SMART" id="SM00198"/>
    </source>
</evidence>
<dbReference type="InterPro" id="IPR014044">
    <property type="entry name" value="CAP_dom"/>
</dbReference>
<dbReference type="PROSITE" id="PS01009">
    <property type="entry name" value="CRISP_1"/>
    <property type="match status" value="1"/>
</dbReference>
<reference evidence="2 3" key="1">
    <citation type="journal article" date="2016" name="Front. Microbiol.">
        <title>Genome and transcriptome sequences reveal the specific parasitism of the nematophagous Purpureocillium lilacinum 36-1.</title>
        <authorList>
            <person name="Xie J."/>
            <person name="Li S."/>
            <person name="Mo C."/>
            <person name="Xiao X."/>
            <person name="Peng D."/>
            <person name="Wang G."/>
            <person name="Xiao Y."/>
        </authorList>
    </citation>
    <scope>NUCLEOTIDE SEQUENCE [LARGE SCALE GENOMIC DNA]</scope>
    <source>
        <strain evidence="2 3">36-1</strain>
    </source>
</reference>
<dbReference type="Proteomes" id="UP000245956">
    <property type="component" value="Unassembled WGS sequence"/>
</dbReference>
<dbReference type="PANTHER" id="PTHR10334">
    <property type="entry name" value="CYSTEINE-RICH SECRETORY PROTEIN-RELATED"/>
    <property type="match status" value="1"/>
</dbReference>
<accession>A0A2U3ENH7</accession>
<comment type="caution">
    <text evidence="2">The sequence shown here is derived from an EMBL/GenBank/DDBJ whole genome shotgun (WGS) entry which is preliminary data.</text>
</comment>
<dbReference type="EMBL" id="LCWV01000001">
    <property type="protein sequence ID" value="PWI76054.1"/>
    <property type="molecule type" value="Genomic_DNA"/>
</dbReference>
<organism evidence="2 3">
    <name type="scientific">Purpureocillium lilacinum</name>
    <name type="common">Paecilomyces lilacinus</name>
    <dbReference type="NCBI Taxonomy" id="33203"/>
    <lineage>
        <taxon>Eukaryota</taxon>
        <taxon>Fungi</taxon>
        <taxon>Dikarya</taxon>
        <taxon>Ascomycota</taxon>
        <taxon>Pezizomycotina</taxon>
        <taxon>Sordariomycetes</taxon>
        <taxon>Hypocreomycetidae</taxon>
        <taxon>Hypocreales</taxon>
        <taxon>Ophiocordycipitaceae</taxon>
        <taxon>Purpureocillium</taxon>
    </lineage>
</organism>
<dbReference type="InterPro" id="IPR035940">
    <property type="entry name" value="CAP_sf"/>
</dbReference>
<dbReference type="Pfam" id="PF00188">
    <property type="entry name" value="CAP"/>
    <property type="match status" value="1"/>
</dbReference>
<evidence type="ECO:0000313" key="2">
    <source>
        <dbReference type="EMBL" id="PWI76054.1"/>
    </source>
</evidence>
<proteinExistence type="predicted"/>
<name>A0A2U3ENH7_PURLI</name>
<gene>
    <name evidence="2" type="ORF">PCL_03248</name>
</gene>
<dbReference type="Gene3D" id="3.40.33.10">
    <property type="entry name" value="CAP"/>
    <property type="match status" value="1"/>
</dbReference>
<dbReference type="InterPro" id="IPR001283">
    <property type="entry name" value="CRISP-related"/>
</dbReference>
<sequence>MQKVEWLAACEMPKDRFAGAGDVSHRTWEGGVGTWRPNLRAWWLQGAANAGPVNIKLNWRRHDFVRMQHVYCADECYEVLWVVRMDGPYILGGGSGAPIWQVDGRCNSLGVSLAHVDSAPGISQREGERQMISRLWATHASLTRTPGGDAPSGVRGLTVHLDTPLARAWMDMSAESFSQTWGHLGSIFPHPIAIMKLSALLPVALLAGLSSAQNANDGRWTNQANFQKDILDTTNKYRWEHGANNVHWNATLANFAKSYLDRSNCNFAHSGGPYGENIAYGYQAPGDAIRAFGDERKDYNFNAPGWQPKAGHFTQLVWKSTNAVGCAARHCGNNMRFYLVCEYSPRGNIVNAGYFKDNVGRRIH</sequence>
<protein>
    <recommendedName>
        <fullName evidence="1">SCP domain-containing protein</fullName>
    </recommendedName>
</protein>
<dbReference type="SMART" id="SM00198">
    <property type="entry name" value="SCP"/>
    <property type="match status" value="1"/>
</dbReference>
<dbReference type="InterPro" id="IPR018244">
    <property type="entry name" value="Allrgn_V5/Tpx1_CS"/>
</dbReference>
<dbReference type="AlphaFoldDB" id="A0A2U3ENH7"/>
<dbReference type="PRINTS" id="PR00837">
    <property type="entry name" value="V5TPXLIKE"/>
</dbReference>
<evidence type="ECO:0000313" key="3">
    <source>
        <dbReference type="Proteomes" id="UP000245956"/>
    </source>
</evidence>
<dbReference type="GO" id="GO:0005576">
    <property type="term" value="C:extracellular region"/>
    <property type="evidence" value="ECO:0007669"/>
    <property type="project" value="InterPro"/>
</dbReference>
<dbReference type="SUPFAM" id="SSF55797">
    <property type="entry name" value="PR-1-like"/>
    <property type="match status" value="1"/>
</dbReference>